<evidence type="ECO:0000313" key="3">
    <source>
        <dbReference type="EMBL" id="OQX51116.1"/>
    </source>
</evidence>
<protein>
    <submittedName>
        <fullName evidence="3">Uncharacterized protein</fullName>
    </submittedName>
</protein>
<dbReference type="AlphaFoldDB" id="A0A1W9NY79"/>
<keyword evidence="1" id="KW-0175">Coiled coil</keyword>
<reference evidence="4" key="1">
    <citation type="submission" date="2017-03" db="EMBL/GenBank/DDBJ databases">
        <title>Novel pathways for hydrocarbon cycling and metabolic interdependencies in hydrothermal sediment communities.</title>
        <authorList>
            <person name="Dombrowski N."/>
            <person name="Seitz K."/>
            <person name="Teske A."/>
            <person name="Baker B."/>
        </authorList>
    </citation>
    <scope>NUCLEOTIDE SEQUENCE [LARGE SCALE GENOMIC DNA]</scope>
</reference>
<organism evidence="3 4">
    <name type="scientific">candidate division CPR3 bacterium 4484_211</name>
    <dbReference type="NCBI Taxonomy" id="1968527"/>
    <lineage>
        <taxon>Bacteria</taxon>
        <taxon>Bacteria division CPR3</taxon>
    </lineage>
</organism>
<evidence type="ECO:0000313" key="4">
    <source>
        <dbReference type="Proteomes" id="UP000192520"/>
    </source>
</evidence>
<dbReference type="Proteomes" id="UP000192520">
    <property type="component" value="Unassembled WGS sequence"/>
</dbReference>
<keyword evidence="2" id="KW-1133">Transmembrane helix</keyword>
<name>A0A1W9NY79_UNCC3</name>
<sequence length="85" mass="9617">MGKKKKNLYKENVFLKEKVRQLTDEIRRLKGEDAPREANVAAEGKLEPAVLPAGEAAFLKKDLLKTGLLTVFLLFLLFLTWCKIG</sequence>
<feature type="coiled-coil region" evidence="1">
    <location>
        <begin position="5"/>
        <end position="32"/>
    </location>
</feature>
<evidence type="ECO:0000256" key="1">
    <source>
        <dbReference type="SAM" id="Coils"/>
    </source>
</evidence>
<keyword evidence="2" id="KW-0812">Transmembrane</keyword>
<keyword evidence="2" id="KW-0472">Membrane</keyword>
<evidence type="ECO:0000256" key="2">
    <source>
        <dbReference type="SAM" id="Phobius"/>
    </source>
</evidence>
<dbReference type="STRING" id="1968527.B5M47_01965"/>
<comment type="caution">
    <text evidence="3">The sequence shown here is derived from an EMBL/GenBank/DDBJ whole genome shotgun (WGS) entry which is preliminary data.</text>
</comment>
<gene>
    <name evidence="3" type="ORF">B5M47_01965</name>
</gene>
<proteinExistence type="predicted"/>
<feature type="transmembrane region" description="Helical" evidence="2">
    <location>
        <begin position="63"/>
        <end position="81"/>
    </location>
</feature>
<dbReference type="EMBL" id="MZGJ01000008">
    <property type="protein sequence ID" value="OQX51116.1"/>
    <property type="molecule type" value="Genomic_DNA"/>
</dbReference>
<accession>A0A1W9NY79</accession>